<proteinExistence type="predicted"/>
<feature type="compositionally biased region" description="Low complexity" evidence="2">
    <location>
        <begin position="323"/>
        <end position="342"/>
    </location>
</feature>
<dbReference type="Proteomes" id="UP000692954">
    <property type="component" value="Unassembled WGS sequence"/>
</dbReference>
<evidence type="ECO:0000313" key="4">
    <source>
        <dbReference type="Proteomes" id="UP000692954"/>
    </source>
</evidence>
<dbReference type="EMBL" id="CAJJDN010000026">
    <property type="protein sequence ID" value="CAD8070036.1"/>
    <property type="molecule type" value="Genomic_DNA"/>
</dbReference>
<reference evidence="3" key="1">
    <citation type="submission" date="2021-01" db="EMBL/GenBank/DDBJ databases">
        <authorList>
            <consortium name="Genoscope - CEA"/>
            <person name="William W."/>
        </authorList>
    </citation>
    <scope>NUCLEOTIDE SEQUENCE</scope>
</reference>
<feature type="region of interest" description="Disordered" evidence="2">
    <location>
        <begin position="308"/>
        <end position="458"/>
    </location>
</feature>
<comment type="caution">
    <text evidence="3">The sequence shown here is derived from an EMBL/GenBank/DDBJ whole genome shotgun (WGS) entry which is preliminary data.</text>
</comment>
<accession>A0A8S1LYX3</accession>
<keyword evidence="1" id="KW-0175">Coiled coil</keyword>
<name>A0A8S1LYX3_9CILI</name>
<keyword evidence="4" id="KW-1185">Reference proteome</keyword>
<organism evidence="3 4">
    <name type="scientific">Paramecium sonneborni</name>
    <dbReference type="NCBI Taxonomy" id="65129"/>
    <lineage>
        <taxon>Eukaryota</taxon>
        <taxon>Sar</taxon>
        <taxon>Alveolata</taxon>
        <taxon>Ciliophora</taxon>
        <taxon>Intramacronucleata</taxon>
        <taxon>Oligohymenophorea</taxon>
        <taxon>Peniculida</taxon>
        <taxon>Parameciidae</taxon>
        <taxon>Paramecium</taxon>
    </lineage>
</organism>
<evidence type="ECO:0000313" key="3">
    <source>
        <dbReference type="EMBL" id="CAD8070036.1"/>
    </source>
</evidence>
<feature type="compositionally biased region" description="Low complexity" evidence="2">
    <location>
        <begin position="354"/>
        <end position="363"/>
    </location>
</feature>
<evidence type="ECO:0000256" key="1">
    <source>
        <dbReference type="SAM" id="Coils"/>
    </source>
</evidence>
<gene>
    <name evidence="3" type="ORF">PSON_ATCC_30995.1.T0260184</name>
</gene>
<sequence length="766" mass="90368">MVVTNEEILKSFQGESELQNLVEILKDEDLQENFKQVVETIKKLFTQQGQSKEKYFAMKLMMLLSKKQKFLNQFIKAKDLFVILEELALCDKQKPYEKRGFQIFGAEEDPNFSHMFYDTLMECISFWGTKYEMDSKGNATIFLKLLEGLHNQGLTPKVDLQYFELTEEQREKLKNYTKPTEYQKQKNNMNDVSLDELKRIYQEMYKQTNEIVETLELNVKGEEQATEVIDQILELAFKEANEIKLNLDLLNARQNEFGEGQRKQIGYRFKMITNFIEAYKKMKEQGFTDENYQIFRYELLLATREISGSEKPQPPKNLGKPAQQQQQQINKQPEQNVQQQQIPKPPQYSDRRQPQPQQVQQQPTRKLPEIQKSIQQSTPYHPQTQQAYQPQTQVRAPQPQQQYQPPRQQIQPYQPPPKQVQPPAFKKLPTNRSQHEHIQTPNKGQFDDQYDNRSQSSQFSGKDFYLKGQLGIISKTYEGQFIPYDDRNFSIFEEIYNNTGINRIKRANLKKKYSIFESSDIQIGFDSNLVYHDITNRYYLRIRLCFGNKTQSILQNFQYSFEGEQCMGLWSQEPIHQHDRGLAKDQQGRILLNPGQQMYIPICINYNRVPYESISAKFSYENEEEQKTSSFIIPCLLTKFMSFRETTIESFQKRWEYKSKSILKSEQVTLNPKIIKSKEDFVKLFGEYNILVLSGQQTFLKELNNEMEGYEFGLVFTLSSPQIEFLLKIIVFPNQTVLFQIIPYSSYQTQAEAFLHTLIFIFCLPD</sequence>
<evidence type="ECO:0000256" key="2">
    <source>
        <dbReference type="SAM" id="MobiDB-lite"/>
    </source>
</evidence>
<protein>
    <submittedName>
        <fullName evidence="3">Uncharacterized protein</fullName>
    </submittedName>
</protein>
<dbReference type="OrthoDB" id="307551at2759"/>
<dbReference type="AlphaFoldDB" id="A0A8S1LYX3"/>
<feature type="compositionally biased region" description="Low complexity" evidence="2">
    <location>
        <begin position="378"/>
        <end position="412"/>
    </location>
</feature>
<feature type="coiled-coil region" evidence="1">
    <location>
        <begin position="205"/>
        <end position="253"/>
    </location>
</feature>